<name>A0ABX9AR18_9ENTR</name>
<evidence type="ECO:0000256" key="5">
    <source>
        <dbReference type="ARBA" id="ARBA00023136"/>
    </source>
</evidence>
<dbReference type="Proteomes" id="UP000825886">
    <property type="component" value="Chromosome"/>
</dbReference>
<keyword evidence="3 6" id="KW-0812">Transmembrane</keyword>
<accession>A0ABX9AR18</accession>
<sequence>MMKSSVSFSDWVRRAALFWVACCAVLLLAAVLLLPKAQINSSVLSLLPKQAMGDIPTALQQGFLERLDRQMVWMVTSGHQPDPAVADWWFRQLQAMPELQQVNGPIDADTQQQWGRFVYDHRNGLVDTATRARLANGGSAQADWVLAQLYSAFAGVSGNELNHDPLMLVRGSQLAMQQNASQLGLSQGWLVTKDSEGRTWYFLHGELSGNSFDMSAHQAVVEKLDVLKASLKTTFPDADVLTRGTVLFSHYASQQARQDVSTLGTATLVGVLLLIFAVFRSVRPLLLCALSVGIGALTGTIVTLMVFGELYLMTLIMSISIVGISADYTLYYLTERLVHGAHVSAMESLKKVLPALLLALFTTMIAYLIMALAPFPGLQQLAVFATSGLAASCMTVVCWYPFFVKRLQVRPAPAMVLMGRWLAAWRRQPAVSIGIPVAVLLFSVVGLVRLDINDDISQLQALPQELLMQERQVTTLTGQRADQTWFVVYGDDPQTTLQRVEKLAPALSDAQRHGWLEHYRVLPLLSLAQQQKDLQLITAAAPAVLARLGDAGVVVEPPMVTATPVTPEDWLQSPVSEGWRLLWLTLPSGKSGVLVPVSGVKDSQALAHLAQTLPGVSWIDRKSTFDALFGFYRVMLGWLLAASVGVIALSFMLRLGWRRGLKSAIPSVLSLGSGLAVLALSGHSLNLFSLMALILVLGIGINYTLFFSNPRGTPMTSLLAVTLAMSVALLTLGMLVFSQTQAISNFGIVLCSGVFTAFLLSPLALPDAKGKRK</sequence>
<keyword evidence="5 6" id="KW-0472">Membrane</keyword>
<evidence type="ECO:0000259" key="7">
    <source>
        <dbReference type="Pfam" id="PF03176"/>
    </source>
</evidence>
<feature type="transmembrane region" description="Helical" evidence="6">
    <location>
        <begin position="743"/>
        <end position="765"/>
    </location>
</feature>
<keyword evidence="4 6" id="KW-1133">Transmembrane helix</keyword>
<keyword evidence="9" id="KW-1185">Reference proteome</keyword>
<dbReference type="SUPFAM" id="SSF82866">
    <property type="entry name" value="Multidrug efflux transporter AcrB transmembrane domain"/>
    <property type="match status" value="2"/>
</dbReference>
<dbReference type="PANTHER" id="PTHR33406">
    <property type="entry name" value="MEMBRANE PROTEIN MJ1562-RELATED"/>
    <property type="match status" value="1"/>
</dbReference>
<feature type="transmembrane region" description="Helical" evidence="6">
    <location>
        <begin position="313"/>
        <end position="334"/>
    </location>
</feature>
<evidence type="ECO:0000256" key="1">
    <source>
        <dbReference type="ARBA" id="ARBA00004651"/>
    </source>
</evidence>
<feature type="transmembrane region" description="Helical" evidence="6">
    <location>
        <begin position="631"/>
        <end position="652"/>
    </location>
</feature>
<dbReference type="EMBL" id="CP081864">
    <property type="protein sequence ID" value="QZN95904.1"/>
    <property type="molecule type" value="Genomic_DNA"/>
</dbReference>
<organism evidence="8 9">
    <name type="scientific">Symbiopectobacterium purcellii</name>
    <dbReference type="NCBI Taxonomy" id="2871826"/>
    <lineage>
        <taxon>Bacteria</taxon>
        <taxon>Pseudomonadati</taxon>
        <taxon>Pseudomonadota</taxon>
        <taxon>Gammaproteobacteria</taxon>
        <taxon>Enterobacterales</taxon>
        <taxon>Enterobacteriaceae</taxon>
    </lineage>
</organism>
<dbReference type="PANTHER" id="PTHR33406:SF13">
    <property type="entry name" value="MEMBRANE PROTEIN YDFJ"/>
    <property type="match status" value="1"/>
</dbReference>
<evidence type="ECO:0000313" key="9">
    <source>
        <dbReference type="Proteomes" id="UP000825886"/>
    </source>
</evidence>
<feature type="transmembrane region" description="Helical" evidence="6">
    <location>
        <begin position="718"/>
        <end position="737"/>
    </location>
</feature>
<dbReference type="Gene3D" id="1.20.1640.10">
    <property type="entry name" value="Multidrug efflux transporter AcrB transmembrane domain"/>
    <property type="match status" value="2"/>
</dbReference>
<dbReference type="Pfam" id="PF03176">
    <property type="entry name" value="MMPL"/>
    <property type="match status" value="1"/>
</dbReference>
<evidence type="ECO:0000256" key="3">
    <source>
        <dbReference type="ARBA" id="ARBA00022692"/>
    </source>
</evidence>
<feature type="transmembrane region" description="Helical" evidence="6">
    <location>
        <begin position="430"/>
        <end position="450"/>
    </location>
</feature>
<protein>
    <submittedName>
        <fullName evidence="8">MMPL family transporter</fullName>
    </submittedName>
</protein>
<reference evidence="8 9" key="1">
    <citation type="submission" date="2021-08" db="EMBL/GenBank/DDBJ databases">
        <title>Culture and genomic analysis of Symbiopectobacterium purcellii sp. nov. gen. nov., isolated from the leafhopper Empoasca decipiens.</title>
        <authorList>
            <person name="Nadal-Jimenez P."/>
            <person name="Siozios S."/>
            <person name="Halliday N."/>
            <person name="Camara M."/>
            <person name="Hurst G.D.D."/>
        </authorList>
    </citation>
    <scope>NUCLEOTIDE SEQUENCE [LARGE SCALE GENOMIC DNA]</scope>
    <source>
        <strain evidence="8 9">SyEd1</strain>
    </source>
</reference>
<dbReference type="InterPro" id="IPR050545">
    <property type="entry name" value="Mycobact_MmpL"/>
</dbReference>
<feature type="transmembrane region" description="Helical" evidence="6">
    <location>
        <begin position="286"/>
        <end position="307"/>
    </location>
</feature>
<feature type="domain" description="Membrane transport protein MMPL" evidence="7">
    <location>
        <begin position="234"/>
        <end position="405"/>
    </location>
</feature>
<evidence type="ECO:0000256" key="4">
    <source>
        <dbReference type="ARBA" id="ARBA00022989"/>
    </source>
</evidence>
<feature type="transmembrane region" description="Helical" evidence="6">
    <location>
        <begin position="260"/>
        <end position="279"/>
    </location>
</feature>
<evidence type="ECO:0000256" key="2">
    <source>
        <dbReference type="ARBA" id="ARBA00022475"/>
    </source>
</evidence>
<evidence type="ECO:0000256" key="6">
    <source>
        <dbReference type="SAM" id="Phobius"/>
    </source>
</evidence>
<dbReference type="InterPro" id="IPR004869">
    <property type="entry name" value="MMPL_dom"/>
</dbReference>
<evidence type="ECO:0000313" key="8">
    <source>
        <dbReference type="EMBL" id="QZN95904.1"/>
    </source>
</evidence>
<feature type="transmembrane region" description="Helical" evidence="6">
    <location>
        <begin position="355"/>
        <end position="375"/>
    </location>
</feature>
<proteinExistence type="predicted"/>
<feature type="transmembrane region" description="Helical" evidence="6">
    <location>
        <begin position="664"/>
        <end position="681"/>
    </location>
</feature>
<keyword evidence="2" id="KW-1003">Cell membrane</keyword>
<dbReference type="RefSeq" id="WP_222158974.1">
    <property type="nucleotide sequence ID" value="NZ_CP081864.1"/>
</dbReference>
<feature type="transmembrane region" description="Helical" evidence="6">
    <location>
        <begin position="381"/>
        <end position="403"/>
    </location>
</feature>
<feature type="transmembrane region" description="Helical" evidence="6">
    <location>
        <begin position="687"/>
        <end position="706"/>
    </location>
</feature>
<comment type="subcellular location">
    <subcellularLocation>
        <location evidence="1">Cell membrane</location>
        <topology evidence="1">Multi-pass membrane protein</topology>
    </subcellularLocation>
</comment>
<gene>
    <name evidence="8" type="ORF">K6K13_22830</name>
</gene>